<keyword evidence="1" id="KW-0472">Membrane</keyword>
<sequence>MNSTSRSELYAVLGLLKMRMGLLWCGALWKTVTTVSPDPVKMDGAKRHVIIALASLEGGDVALLGVFHSILISAYAA</sequence>
<organism evidence="2 3">
    <name type="scientific">Bifidobacterium gallicum DSM 20093 = LMG 11596</name>
    <dbReference type="NCBI Taxonomy" id="561180"/>
    <lineage>
        <taxon>Bacteria</taxon>
        <taxon>Bacillati</taxon>
        <taxon>Actinomycetota</taxon>
        <taxon>Actinomycetes</taxon>
        <taxon>Bifidobacteriales</taxon>
        <taxon>Bifidobacteriaceae</taxon>
        <taxon>Bifidobacterium</taxon>
    </lineage>
</organism>
<protein>
    <submittedName>
        <fullName evidence="2">Uncharacterized protein</fullName>
    </submittedName>
</protein>
<comment type="caution">
    <text evidence="2">The sequence shown here is derived from an EMBL/GenBank/DDBJ whole genome shotgun (WGS) entry which is preliminary data.</text>
</comment>
<evidence type="ECO:0000313" key="3">
    <source>
        <dbReference type="Proteomes" id="UP000003656"/>
    </source>
</evidence>
<evidence type="ECO:0000256" key="1">
    <source>
        <dbReference type="SAM" id="Phobius"/>
    </source>
</evidence>
<gene>
    <name evidence="2" type="ORF">BIFGAL_03142</name>
</gene>
<keyword evidence="1" id="KW-1133">Transmembrane helix</keyword>
<keyword evidence="1" id="KW-0812">Transmembrane</keyword>
<reference evidence="2 3" key="1">
    <citation type="submission" date="2009-11" db="EMBL/GenBank/DDBJ databases">
        <authorList>
            <person name="Weinstock G."/>
            <person name="Sodergren E."/>
            <person name="Clifton S."/>
            <person name="Fulton L."/>
            <person name="Fulton B."/>
            <person name="Courtney L."/>
            <person name="Fronick C."/>
            <person name="Harrison M."/>
            <person name="Strong C."/>
            <person name="Farmer C."/>
            <person name="Delahaunty K."/>
            <person name="Markovic C."/>
            <person name="Hall O."/>
            <person name="Minx P."/>
            <person name="Tomlinson C."/>
            <person name="Mitreva M."/>
            <person name="Nelson J."/>
            <person name="Hou S."/>
            <person name="Wollam A."/>
            <person name="Pepin K.H."/>
            <person name="Johnson M."/>
            <person name="Bhonagiri V."/>
            <person name="Nash W.E."/>
            <person name="Warren W."/>
            <person name="Chinwalla A."/>
            <person name="Mardis E.R."/>
            <person name="Wilson R.K."/>
        </authorList>
    </citation>
    <scope>NUCLEOTIDE SEQUENCE [LARGE SCALE GENOMIC DNA]</scope>
    <source>
        <strain evidence="2 3">DSM 20093</strain>
    </source>
</reference>
<accession>D1NTI4</accession>
<dbReference type="AlphaFoldDB" id="D1NTI4"/>
<name>D1NTI4_9BIFI</name>
<proteinExistence type="predicted"/>
<evidence type="ECO:0000313" key="2">
    <source>
        <dbReference type="EMBL" id="EFA23038.1"/>
    </source>
</evidence>
<feature type="transmembrane region" description="Helical" evidence="1">
    <location>
        <begin position="49"/>
        <end position="76"/>
    </location>
</feature>
<dbReference type="Proteomes" id="UP000003656">
    <property type="component" value="Unassembled WGS sequence"/>
</dbReference>
<dbReference type="EMBL" id="ABXB03000002">
    <property type="protein sequence ID" value="EFA23038.1"/>
    <property type="molecule type" value="Genomic_DNA"/>
</dbReference>